<dbReference type="AlphaFoldDB" id="A0AA39V9T7"/>
<dbReference type="GO" id="GO:0003723">
    <property type="term" value="F:RNA binding"/>
    <property type="evidence" value="ECO:0007669"/>
    <property type="project" value="TreeGrafter"/>
</dbReference>
<dbReference type="SUPFAM" id="SSF50978">
    <property type="entry name" value="WD40 repeat-like"/>
    <property type="match status" value="2"/>
</dbReference>
<dbReference type="InterPro" id="IPR036322">
    <property type="entry name" value="WD40_repeat_dom_sf"/>
</dbReference>
<reference evidence="2" key="1">
    <citation type="submission" date="2023-03" db="EMBL/GenBank/DDBJ databases">
        <title>Complete genome of Cladonia borealis.</title>
        <authorList>
            <person name="Park H."/>
        </authorList>
    </citation>
    <scope>NUCLEOTIDE SEQUENCE</scope>
    <source>
        <strain evidence="2">ANT050790</strain>
    </source>
</reference>
<feature type="region of interest" description="Disordered" evidence="1">
    <location>
        <begin position="839"/>
        <end position="921"/>
    </location>
</feature>
<evidence type="ECO:0000313" key="2">
    <source>
        <dbReference type="EMBL" id="KAK0516495.1"/>
    </source>
</evidence>
<keyword evidence="3" id="KW-1185">Reference proteome</keyword>
<dbReference type="InterPro" id="IPR046351">
    <property type="entry name" value="UTP4"/>
</dbReference>
<dbReference type="GO" id="GO:0030686">
    <property type="term" value="C:90S preribosome"/>
    <property type="evidence" value="ECO:0007669"/>
    <property type="project" value="InterPro"/>
</dbReference>
<sequence>MDIHRCRFVPYTPSTINALAFSQPSTLATPGKGPIDLRLAIGRANGDIEIWNPLKGVWYQETVLRGGNDRSIEGLIWIQEPPEVDDSGYRSPGKLRLFSIGYSTTVTEWNIASGRPIRHSAGNYGEIWCMAAQPLAAGPGKSTPIVINDKDEDKGTQAQKLAVGCADGAIVLFDTSDDDLRFARVLARPSKKKSRVLSITFQNRHTIIAGHADSTIRVYDIRNAQQIRNLTLGAGPKSGPKETLVWSVKCLNDGTIVSGDSTGTLSFWDGKNYTLLQRIKSHEADILEVAVSADGQSVFSGGMDRRTTLYRRVEGGGSGGRIRWAKVTHQRMHRHDVKAMAIFETKDISVMASGGLDTAPILVPIKEFGRENHRALSYLPQHPILKSVPRKRLMMSWWDREVSIWTFPRHASTQMAREVSPVTGRSDEGKLVARILIQGEEAIASADISSDGRMLAVSTVAQVKLFRLSPKLGTYKTQKLEAPLELIKFGAKLIQFSPDMRWLAAVRADDSIQLYRINDTETPKKAPQILHKAVKLKRLVRDLSTRKTQLESLGDYNRRIIRLAFSADSRILVVADISGYLDSWVLEGHEDLFQKEETEASEVKASNSTSDESSDDGSDEEKHPAVVFGQHWIRNPSASLIIKLPAAPLVLTFRPSKSQSETTLTNGNVGVHPTRHTPHPHSHDLPNGEDRLFVLTAENQMYEFNILSGKNSDWSRRNPSFTLPRKFRDLRDRAMGAIWDVQRQNERIWLYGVNWLWMFDLSRDLPSLDGESSEPPMVNGGGGNTQLKRKRENTHDDVLSARPRNDTGAGSKIRNSEIGLGLNIARKVRKIKGPEAADGQLLSFDREQSPASDEEAGYSLTNSSTLVDFRRRGRRQDKEGSDEDEDSDHENLPNTNAVNGDTSTNDTRITKQSTRNRPSHWHTFKYRPILGIVPLGDETDDETEESAGEGVSGGIEVALVERPLWDLDLPPQYYGNQEWNT</sequence>
<proteinExistence type="predicted"/>
<evidence type="ECO:0000256" key="1">
    <source>
        <dbReference type="SAM" id="MobiDB-lite"/>
    </source>
</evidence>
<dbReference type="PANTHER" id="PTHR44163:SF1">
    <property type="entry name" value="U3 SMALL NUCLEOLAR RNA-ASSOCIATED PROTEIN 4 HOMOLOG"/>
    <property type="match status" value="1"/>
</dbReference>
<dbReference type="Gene3D" id="2.130.10.10">
    <property type="entry name" value="YVTN repeat-like/Quinoprotein amine dehydrogenase"/>
    <property type="match status" value="3"/>
</dbReference>
<organism evidence="2 3">
    <name type="scientific">Cladonia borealis</name>
    <dbReference type="NCBI Taxonomy" id="184061"/>
    <lineage>
        <taxon>Eukaryota</taxon>
        <taxon>Fungi</taxon>
        <taxon>Dikarya</taxon>
        <taxon>Ascomycota</taxon>
        <taxon>Pezizomycotina</taxon>
        <taxon>Lecanoromycetes</taxon>
        <taxon>OSLEUM clade</taxon>
        <taxon>Lecanoromycetidae</taxon>
        <taxon>Lecanorales</taxon>
        <taxon>Lecanorineae</taxon>
        <taxon>Cladoniaceae</taxon>
        <taxon>Cladonia</taxon>
    </lineage>
</organism>
<dbReference type="GO" id="GO:0000462">
    <property type="term" value="P:maturation of SSU-rRNA from tricistronic rRNA transcript (SSU-rRNA, 5.8S rRNA, LSU-rRNA)"/>
    <property type="evidence" value="ECO:0007669"/>
    <property type="project" value="InterPro"/>
</dbReference>
<feature type="region of interest" description="Disordered" evidence="1">
    <location>
        <begin position="659"/>
        <end position="686"/>
    </location>
</feature>
<feature type="compositionally biased region" description="Basic and acidic residues" evidence="1">
    <location>
        <begin position="793"/>
        <end position="805"/>
    </location>
</feature>
<protein>
    <submittedName>
        <fullName evidence="2">Uncharacterized protein</fullName>
    </submittedName>
</protein>
<comment type="caution">
    <text evidence="2">The sequence shown here is derived from an EMBL/GenBank/DDBJ whole genome shotgun (WGS) entry which is preliminary data.</text>
</comment>
<gene>
    <name evidence="2" type="ORF">JMJ35_001098</name>
</gene>
<dbReference type="PANTHER" id="PTHR44163">
    <property type="entry name" value="U3 SMALL NUCLEOLAR RNA-ASSOCIATED PROTEIN 4 HOMOLOG"/>
    <property type="match status" value="1"/>
</dbReference>
<evidence type="ECO:0000313" key="3">
    <source>
        <dbReference type="Proteomes" id="UP001166286"/>
    </source>
</evidence>
<dbReference type="GO" id="GO:0032040">
    <property type="term" value="C:small-subunit processome"/>
    <property type="evidence" value="ECO:0007669"/>
    <property type="project" value="TreeGrafter"/>
</dbReference>
<name>A0AA39V9T7_9LECA</name>
<feature type="region of interest" description="Disordered" evidence="1">
    <location>
        <begin position="770"/>
        <end position="814"/>
    </location>
</feature>
<dbReference type="GO" id="GO:0034455">
    <property type="term" value="C:t-UTP complex"/>
    <property type="evidence" value="ECO:0007669"/>
    <property type="project" value="TreeGrafter"/>
</dbReference>
<dbReference type="Pfam" id="PF00400">
    <property type="entry name" value="WD40"/>
    <property type="match status" value="1"/>
</dbReference>
<feature type="compositionally biased region" description="Polar residues" evidence="1">
    <location>
        <begin position="659"/>
        <end position="668"/>
    </location>
</feature>
<feature type="region of interest" description="Disordered" evidence="1">
    <location>
        <begin position="596"/>
        <end position="622"/>
    </location>
</feature>
<dbReference type="Proteomes" id="UP001166286">
    <property type="component" value="Unassembled WGS sequence"/>
</dbReference>
<dbReference type="InterPro" id="IPR015943">
    <property type="entry name" value="WD40/YVTN_repeat-like_dom_sf"/>
</dbReference>
<accession>A0AA39V9T7</accession>
<feature type="compositionally biased region" description="Polar residues" evidence="1">
    <location>
        <begin position="892"/>
        <end position="916"/>
    </location>
</feature>
<dbReference type="EMBL" id="JAFEKC020000002">
    <property type="protein sequence ID" value="KAK0516495.1"/>
    <property type="molecule type" value="Genomic_DNA"/>
</dbReference>
<dbReference type="SMART" id="SM00320">
    <property type="entry name" value="WD40"/>
    <property type="match status" value="8"/>
</dbReference>
<dbReference type="InterPro" id="IPR001680">
    <property type="entry name" value="WD40_rpt"/>
</dbReference>